<dbReference type="Pfam" id="PF01943">
    <property type="entry name" value="Polysacc_synt"/>
    <property type="match status" value="1"/>
</dbReference>
<evidence type="ECO:0000256" key="3">
    <source>
        <dbReference type="ARBA" id="ARBA00022692"/>
    </source>
</evidence>
<dbReference type="EMBL" id="FAOP01000001">
    <property type="protein sequence ID" value="CUU00625.1"/>
    <property type="molecule type" value="Genomic_DNA"/>
</dbReference>
<accession>A0A0P1M133</accession>
<keyword evidence="5 6" id="KW-0472">Membrane</keyword>
<feature type="transmembrane region" description="Helical" evidence="6">
    <location>
        <begin position="317"/>
        <end position="340"/>
    </location>
</feature>
<comment type="subcellular location">
    <subcellularLocation>
        <location evidence="1">Cell membrane</location>
        <topology evidence="1">Multi-pass membrane protein</topology>
    </subcellularLocation>
</comment>
<feature type="transmembrane region" description="Helical" evidence="6">
    <location>
        <begin position="379"/>
        <end position="398"/>
    </location>
</feature>
<proteinExistence type="predicted"/>
<accession>A0A0P1LR01</accession>
<evidence type="ECO:0000256" key="1">
    <source>
        <dbReference type="ARBA" id="ARBA00004651"/>
    </source>
</evidence>
<feature type="transmembrane region" description="Helical" evidence="6">
    <location>
        <begin position="346"/>
        <end position="367"/>
    </location>
</feature>
<dbReference type="EMBL" id="CZVI01000007">
    <property type="protein sequence ID" value="CUS83878.1"/>
    <property type="molecule type" value="Genomic_DNA"/>
</dbReference>
<dbReference type="RefSeq" id="WP_075426543.1">
    <property type="nucleotide sequence ID" value="NZ_CZVI01000007.1"/>
</dbReference>
<accession>A0A0P1MWU3</accession>
<keyword evidence="3 6" id="KW-0812">Transmembrane</keyword>
<dbReference type="AlphaFoldDB" id="A0A0P1MWU3"/>
<evidence type="ECO:0000256" key="2">
    <source>
        <dbReference type="ARBA" id="ARBA00022475"/>
    </source>
</evidence>
<dbReference type="PANTHER" id="PTHR30250:SF11">
    <property type="entry name" value="O-ANTIGEN TRANSPORTER-RELATED"/>
    <property type="match status" value="1"/>
</dbReference>
<evidence type="ECO:0000313" key="10">
    <source>
        <dbReference type="Proteomes" id="UP000182200"/>
    </source>
</evidence>
<name>A0A0P1MWU3_9BACT</name>
<evidence type="ECO:0000256" key="6">
    <source>
        <dbReference type="SAM" id="Phobius"/>
    </source>
</evidence>
<dbReference type="InterPro" id="IPR050833">
    <property type="entry name" value="Poly_Biosynth_Transport"/>
</dbReference>
<dbReference type="PANTHER" id="PTHR30250">
    <property type="entry name" value="PST FAMILY PREDICTED COLANIC ACID TRANSPORTER"/>
    <property type="match status" value="1"/>
</dbReference>
<dbReference type="GO" id="GO:0005886">
    <property type="term" value="C:plasma membrane"/>
    <property type="evidence" value="ECO:0007669"/>
    <property type="project" value="UniProtKB-SubCell"/>
</dbReference>
<keyword evidence="2" id="KW-1003">Cell membrane</keyword>
<evidence type="ECO:0000256" key="5">
    <source>
        <dbReference type="ARBA" id="ARBA00023136"/>
    </source>
</evidence>
<organism evidence="8 9">
    <name type="scientific">Candidatus Kryptonium thompsonii</name>
    <dbReference type="NCBI Taxonomy" id="1633631"/>
    <lineage>
        <taxon>Bacteria</taxon>
        <taxon>Pseudomonadati</taxon>
        <taxon>Candidatus Kryptoniota</taxon>
        <taxon>Candidatus Kryptonium</taxon>
    </lineage>
</organism>
<feature type="transmembrane region" description="Helical" evidence="6">
    <location>
        <begin position="173"/>
        <end position="191"/>
    </location>
</feature>
<accession>A0A0P1L714</accession>
<accession>A0A0S4MSA6</accession>
<protein>
    <submittedName>
        <fullName evidence="8">Membrane protein involved in the export of O-antigen and teichoic acid</fullName>
    </submittedName>
</protein>
<accession>A0A0P1LQD2</accession>
<gene>
    <name evidence="8" type="ORF">JGI4_00034</name>
    <name evidence="7" type="ORF">JGI8_00745</name>
</gene>
<sequence length="450" mass="49124">MLIKNYILPKIVLRQLSKPLSGRVASLDFDLVLTVATNIVFMGLTLISGILLARVLGANGRGELVAIQIWPMLLATFGHLGMPEAATYFVGREPRAAGTIFVLVLLIALISVFPFLLLSYFLLPVFLNAQRYEIIRAAQIFLLYVPLSFFVAISSQVLQGLQEFRLWNLMRLFNALSVFSGTLLGILYARVNKPSAEVISYFILAVSGGLACLFGYLALRRISGPFTLEVGRLRNMVRYGIFSVLSNGPRQLNLRLDQLLMANMLSSTALGLYAVAASWAYGLSPIIWAVGGVAFPRISALPEELQLQMVKKILRQAVLMAALLGIIQLSITPLGISLLFGSEFVSATWVALILVCAAMVSSVNGVLGYCLHGLGRPQNVLYAELIGLVITVLGLSVLLPRFGIMGAALVSLISYTSTLLVLLFQLSYIKGWCGETSMPGTRYRIVNNRK</sequence>
<dbReference type="InterPro" id="IPR002797">
    <property type="entry name" value="Polysacc_synth"/>
</dbReference>
<keyword evidence="4 6" id="KW-1133">Transmembrane helix</keyword>
<dbReference type="STRING" id="1633631.GCA_001442925_00034"/>
<accession>A0A0P1P4A2</accession>
<feature type="transmembrane region" description="Helical" evidence="6">
    <location>
        <begin position="134"/>
        <end position="153"/>
    </location>
</feature>
<dbReference type="Proteomes" id="UP000182011">
    <property type="component" value="Unassembled WGS sequence"/>
</dbReference>
<dbReference type="Proteomes" id="UP000182200">
    <property type="component" value="Unassembled WGS sequence"/>
</dbReference>
<evidence type="ECO:0000313" key="9">
    <source>
        <dbReference type="Proteomes" id="UP000182011"/>
    </source>
</evidence>
<accession>A0A0P1L7C1</accession>
<reference evidence="7 10" key="2">
    <citation type="submission" date="2015-11" db="EMBL/GenBank/DDBJ databases">
        <authorList>
            <person name="Varghese N."/>
        </authorList>
    </citation>
    <scope>NUCLEOTIDE SEQUENCE [LARGE SCALE GENOMIC DNA]</scope>
    <source>
        <strain evidence="7 10">JGI-8</strain>
    </source>
</reference>
<feature type="transmembrane region" description="Helical" evidence="6">
    <location>
        <begin position="198"/>
        <end position="219"/>
    </location>
</feature>
<feature type="transmembrane region" description="Helical" evidence="6">
    <location>
        <begin position="100"/>
        <end position="122"/>
    </location>
</feature>
<evidence type="ECO:0000256" key="4">
    <source>
        <dbReference type="ARBA" id="ARBA00022989"/>
    </source>
</evidence>
<feature type="transmembrane region" description="Helical" evidence="6">
    <location>
        <begin position="31"/>
        <end position="52"/>
    </location>
</feature>
<accession>A0A0P1M9L6</accession>
<evidence type="ECO:0000313" key="8">
    <source>
        <dbReference type="EMBL" id="CUU00625.1"/>
    </source>
</evidence>
<accession>A0A0P1P1Z0</accession>
<keyword evidence="10" id="KW-1185">Reference proteome</keyword>
<evidence type="ECO:0000313" key="7">
    <source>
        <dbReference type="EMBL" id="CUS83878.1"/>
    </source>
</evidence>
<feature type="transmembrane region" description="Helical" evidence="6">
    <location>
        <begin position="64"/>
        <end position="80"/>
    </location>
</feature>
<reference evidence="8 9" key="1">
    <citation type="submission" date="2015-11" db="EMBL/GenBank/DDBJ databases">
        <authorList>
            <person name="Zhang Y."/>
            <person name="Guo Z."/>
        </authorList>
    </citation>
    <scope>NUCLEOTIDE SEQUENCE [LARGE SCALE GENOMIC DNA]</scope>
    <source>
        <strain evidence="8">JGI-4</strain>
    </source>
</reference>
<dbReference type="OrthoDB" id="8482265at2"/>
<feature type="transmembrane region" description="Helical" evidence="6">
    <location>
        <begin position="404"/>
        <end position="424"/>
    </location>
</feature>
<feature type="transmembrane region" description="Helical" evidence="6">
    <location>
        <begin position="270"/>
        <end position="296"/>
    </location>
</feature>